<accession>A0A971CZ31</accession>
<name>A0A971CZ31_9BIFI</name>
<evidence type="ECO:0000313" key="1">
    <source>
        <dbReference type="EMBL" id="NLT79785.1"/>
    </source>
</evidence>
<dbReference type="AlphaFoldDB" id="A0A971CZ31"/>
<comment type="caution">
    <text evidence="1">The sequence shown here is derived from an EMBL/GenBank/DDBJ whole genome shotgun (WGS) entry which is preliminary data.</text>
</comment>
<sequence>MIGTTQRKKKTMQYLNDSQGHALTGTNGFDEPITYTVCRFQADSSLALMTVYRDEMGNMGADPVSVNLMAYGYIPMRGHTYINEEYLQLVQPLIDAEQARICGHIHYGPYNASAMDMEILIDNIEEIADQNSQEE</sequence>
<dbReference type="GeneID" id="78116043"/>
<reference evidence="1" key="2">
    <citation type="submission" date="2020-01" db="EMBL/GenBank/DDBJ databases">
        <authorList>
            <person name="Campanaro S."/>
        </authorList>
    </citation>
    <scope>NUCLEOTIDE SEQUENCE</scope>
    <source>
        <strain evidence="1">AS01afH2WH_6</strain>
    </source>
</reference>
<evidence type="ECO:0000313" key="2">
    <source>
        <dbReference type="Proteomes" id="UP000767327"/>
    </source>
</evidence>
<dbReference type="Proteomes" id="UP000767327">
    <property type="component" value="Unassembled WGS sequence"/>
</dbReference>
<organism evidence="1 2">
    <name type="scientific">Bifidobacterium crudilactis</name>
    <dbReference type="NCBI Taxonomy" id="327277"/>
    <lineage>
        <taxon>Bacteria</taxon>
        <taxon>Bacillati</taxon>
        <taxon>Actinomycetota</taxon>
        <taxon>Actinomycetes</taxon>
        <taxon>Bifidobacteriales</taxon>
        <taxon>Bifidobacteriaceae</taxon>
        <taxon>Bifidobacterium</taxon>
    </lineage>
</organism>
<proteinExistence type="predicted"/>
<dbReference type="EMBL" id="JAAXZR010000020">
    <property type="protein sequence ID" value="NLT79785.1"/>
    <property type="molecule type" value="Genomic_DNA"/>
</dbReference>
<dbReference type="RefSeq" id="WP_238548346.1">
    <property type="nucleotide sequence ID" value="NZ_CP181270.1"/>
</dbReference>
<protein>
    <submittedName>
        <fullName evidence="1">Uncharacterized protein</fullName>
    </submittedName>
</protein>
<gene>
    <name evidence="1" type="ORF">GXW98_05840</name>
</gene>
<reference evidence="1" key="1">
    <citation type="journal article" date="2020" name="Biotechnol. Biofuels">
        <title>New insights from the biogas microbiome by comprehensive genome-resolved metagenomics of nearly 1600 species originating from multiple anaerobic digesters.</title>
        <authorList>
            <person name="Campanaro S."/>
            <person name="Treu L."/>
            <person name="Rodriguez-R L.M."/>
            <person name="Kovalovszki A."/>
            <person name="Ziels R.M."/>
            <person name="Maus I."/>
            <person name="Zhu X."/>
            <person name="Kougias P.G."/>
            <person name="Basile A."/>
            <person name="Luo G."/>
            <person name="Schluter A."/>
            <person name="Konstantinidis K.T."/>
            <person name="Angelidaki I."/>
        </authorList>
    </citation>
    <scope>NUCLEOTIDE SEQUENCE</scope>
    <source>
        <strain evidence="1">AS01afH2WH_6</strain>
    </source>
</reference>